<keyword evidence="4" id="KW-0808">Transferase</keyword>
<evidence type="ECO:0000256" key="2">
    <source>
        <dbReference type="ARBA" id="ARBA00012438"/>
    </source>
</evidence>
<feature type="non-terminal residue" evidence="10">
    <location>
        <position position="1"/>
    </location>
</feature>
<evidence type="ECO:0000256" key="6">
    <source>
        <dbReference type="ARBA" id="ARBA00023012"/>
    </source>
</evidence>
<accession>A0A0F9GUS6</accession>
<proteinExistence type="predicted"/>
<evidence type="ECO:0000259" key="9">
    <source>
        <dbReference type="PROSITE" id="PS50113"/>
    </source>
</evidence>
<dbReference type="PRINTS" id="PR00344">
    <property type="entry name" value="BCTRLSENSOR"/>
</dbReference>
<dbReference type="AlphaFoldDB" id="A0A0F9GUS6"/>
<protein>
    <recommendedName>
        <fullName evidence="2">histidine kinase</fullName>
        <ecNumber evidence="2">2.7.13.3</ecNumber>
    </recommendedName>
</protein>
<dbReference type="GO" id="GO:0016036">
    <property type="term" value="P:cellular response to phosphate starvation"/>
    <property type="evidence" value="ECO:0007669"/>
    <property type="project" value="TreeGrafter"/>
</dbReference>
<evidence type="ECO:0000256" key="3">
    <source>
        <dbReference type="ARBA" id="ARBA00022553"/>
    </source>
</evidence>
<dbReference type="EMBL" id="LAZR01027070">
    <property type="protein sequence ID" value="KKL66857.1"/>
    <property type="molecule type" value="Genomic_DNA"/>
</dbReference>
<dbReference type="FunFam" id="3.30.565.10:FF:000006">
    <property type="entry name" value="Sensor histidine kinase WalK"/>
    <property type="match status" value="1"/>
</dbReference>
<dbReference type="GO" id="GO:0004721">
    <property type="term" value="F:phosphoprotein phosphatase activity"/>
    <property type="evidence" value="ECO:0007669"/>
    <property type="project" value="TreeGrafter"/>
</dbReference>
<keyword evidence="7" id="KW-0175">Coiled coil</keyword>
<dbReference type="InterPro" id="IPR050351">
    <property type="entry name" value="BphY/WalK/GraS-like"/>
</dbReference>
<dbReference type="SMART" id="SM00388">
    <property type="entry name" value="HisKA"/>
    <property type="match status" value="1"/>
</dbReference>
<dbReference type="PROSITE" id="PS50113">
    <property type="entry name" value="PAC"/>
    <property type="match status" value="1"/>
</dbReference>
<feature type="coiled-coil region" evidence="7">
    <location>
        <begin position="318"/>
        <end position="349"/>
    </location>
</feature>
<comment type="catalytic activity">
    <reaction evidence="1">
        <text>ATP + protein L-histidine = ADP + protein N-phospho-L-histidine.</text>
        <dbReference type="EC" id="2.7.13.3"/>
    </reaction>
</comment>
<dbReference type="InterPro" id="IPR004358">
    <property type="entry name" value="Sig_transdc_His_kin-like_C"/>
</dbReference>
<dbReference type="InterPro" id="IPR000700">
    <property type="entry name" value="PAS-assoc_C"/>
</dbReference>
<feature type="domain" description="Histidine kinase" evidence="8">
    <location>
        <begin position="302"/>
        <end position="527"/>
    </location>
</feature>
<comment type="caution">
    <text evidence="10">The sequence shown here is derived from an EMBL/GenBank/DDBJ whole genome shotgun (WGS) entry which is preliminary data.</text>
</comment>
<dbReference type="Gene3D" id="1.10.287.130">
    <property type="match status" value="1"/>
</dbReference>
<reference evidence="10" key="1">
    <citation type="journal article" date="2015" name="Nature">
        <title>Complex archaea that bridge the gap between prokaryotes and eukaryotes.</title>
        <authorList>
            <person name="Spang A."/>
            <person name="Saw J.H."/>
            <person name="Jorgensen S.L."/>
            <person name="Zaremba-Niedzwiedzka K."/>
            <person name="Martijn J."/>
            <person name="Lind A.E."/>
            <person name="van Eijk R."/>
            <person name="Schleper C."/>
            <person name="Guy L."/>
            <person name="Ettema T.J."/>
        </authorList>
    </citation>
    <scope>NUCLEOTIDE SEQUENCE</scope>
</reference>
<keyword evidence="5" id="KW-0418">Kinase</keyword>
<name>A0A0F9GUS6_9ZZZZ</name>
<dbReference type="InterPro" id="IPR036890">
    <property type="entry name" value="HATPase_C_sf"/>
</dbReference>
<evidence type="ECO:0000256" key="1">
    <source>
        <dbReference type="ARBA" id="ARBA00000085"/>
    </source>
</evidence>
<dbReference type="InterPro" id="IPR005467">
    <property type="entry name" value="His_kinase_dom"/>
</dbReference>
<dbReference type="Pfam" id="PF02518">
    <property type="entry name" value="HATPase_c"/>
    <property type="match status" value="1"/>
</dbReference>
<dbReference type="PANTHER" id="PTHR45453:SF1">
    <property type="entry name" value="PHOSPHATE REGULON SENSOR PROTEIN PHOR"/>
    <property type="match status" value="1"/>
</dbReference>
<dbReference type="Gene3D" id="3.30.565.10">
    <property type="entry name" value="Histidine kinase-like ATPase, C-terminal domain"/>
    <property type="match status" value="1"/>
</dbReference>
<evidence type="ECO:0000256" key="5">
    <source>
        <dbReference type="ARBA" id="ARBA00022777"/>
    </source>
</evidence>
<dbReference type="CDD" id="cd00075">
    <property type="entry name" value="HATPase"/>
    <property type="match status" value="1"/>
</dbReference>
<organism evidence="10">
    <name type="scientific">marine sediment metagenome</name>
    <dbReference type="NCBI Taxonomy" id="412755"/>
    <lineage>
        <taxon>unclassified sequences</taxon>
        <taxon>metagenomes</taxon>
        <taxon>ecological metagenomes</taxon>
    </lineage>
</organism>
<sequence>ISSNRDIIQYGKSRAYQRTIDLPIGNKTFWIIEQPLKDSEEDYASLLSVSTDITERKLAEDEIKKREYDLRERVKELTCLYNMSKLTEQLDMPITHILERTLSYIPPAWQFPHITCARIIYKDIELKTANFKKSKWFLKAFIKEFGENIGSIKVYYLEKKPDEDEGPFFKEERNLINAISEMIGSFIERKLAEERIRNLSRFPSEDPNPVLRIDNRRVIYTNRIGRELFNIEEESPIPEFLEDTTKFVLENKEIQELELKTNNRMFTLIITPVENEEYVNIYGMDITERKHAEQRLSQLISTVSHELRTPITVLLMSIEFLTKNKEQVNKELEEKLLDAISRNIQLLNQLAEDMLLISRIDEHRLELEWKEYSPLEIIDDILYLMEPIGQEKRMDFLIDVDKSLHLSGDPKRIDQVFRIIIDNAIKYSPENSSVEIRALENYQGKYNVNQNSGTLFQFQDYGRGIPKEDLAKIFERFFRSSNVNEVSGTGLGLAIAKDIIEAHNGNIFVTSELEKGTTFFVFLPQSE</sequence>
<dbReference type="InterPro" id="IPR003661">
    <property type="entry name" value="HisK_dim/P_dom"/>
</dbReference>
<keyword evidence="3" id="KW-0597">Phosphoprotein</keyword>
<evidence type="ECO:0000256" key="4">
    <source>
        <dbReference type="ARBA" id="ARBA00022679"/>
    </source>
</evidence>
<dbReference type="GO" id="GO:0005886">
    <property type="term" value="C:plasma membrane"/>
    <property type="evidence" value="ECO:0007669"/>
    <property type="project" value="TreeGrafter"/>
</dbReference>
<dbReference type="PROSITE" id="PS50109">
    <property type="entry name" value="HIS_KIN"/>
    <property type="match status" value="1"/>
</dbReference>
<feature type="domain" description="PAC" evidence="9">
    <location>
        <begin position="14"/>
        <end position="65"/>
    </location>
</feature>
<gene>
    <name evidence="10" type="ORF">LCGC14_2140780</name>
</gene>
<dbReference type="EC" id="2.7.13.3" evidence="2"/>
<dbReference type="SMART" id="SM00387">
    <property type="entry name" value="HATPase_c"/>
    <property type="match status" value="1"/>
</dbReference>
<dbReference type="GO" id="GO:0000155">
    <property type="term" value="F:phosphorelay sensor kinase activity"/>
    <property type="evidence" value="ECO:0007669"/>
    <property type="project" value="InterPro"/>
</dbReference>
<evidence type="ECO:0000313" key="10">
    <source>
        <dbReference type="EMBL" id="KKL66857.1"/>
    </source>
</evidence>
<dbReference type="Gene3D" id="3.30.450.20">
    <property type="entry name" value="PAS domain"/>
    <property type="match status" value="1"/>
</dbReference>
<dbReference type="Pfam" id="PF00512">
    <property type="entry name" value="HisKA"/>
    <property type="match status" value="1"/>
</dbReference>
<dbReference type="SUPFAM" id="SSF55874">
    <property type="entry name" value="ATPase domain of HSP90 chaperone/DNA topoisomerase II/histidine kinase"/>
    <property type="match status" value="1"/>
</dbReference>
<keyword evidence="6" id="KW-0902">Two-component regulatory system</keyword>
<evidence type="ECO:0000259" key="8">
    <source>
        <dbReference type="PROSITE" id="PS50109"/>
    </source>
</evidence>
<dbReference type="InterPro" id="IPR036097">
    <property type="entry name" value="HisK_dim/P_sf"/>
</dbReference>
<dbReference type="InterPro" id="IPR003594">
    <property type="entry name" value="HATPase_dom"/>
</dbReference>
<dbReference type="CDD" id="cd00082">
    <property type="entry name" value="HisKA"/>
    <property type="match status" value="1"/>
</dbReference>
<evidence type="ECO:0000256" key="7">
    <source>
        <dbReference type="SAM" id="Coils"/>
    </source>
</evidence>
<dbReference type="SUPFAM" id="SSF47384">
    <property type="entry name" value="Homodimeric domain of signal transducing histidine kinase"/>
    <property type="match status" value="1"/>
</dbReference>
<dbReference type="PANTHER" id="PTHR45453">
    <property type="entry name" value="PHOSPHATE REGULON SENSOR PROTEIN PHOR"/>
    <property type="match status" value="1"/>
</dbReference>